<dbReference type="EMBL" id="CAJVPU010005218">
    <property type="protein sequence ID" value="CAG8544646.1"/>
    <property type="molecule type" value="Genomic_DNA"/>
</dbReference>
<dbReference type="Proteomes" id="UP000789702">
    <property type="component" value="Unassembled WGS sequence"/>
</dbReference>
<gene>
    <name evidence="1" type="ORF">DHETER_LOCUS4957</name>
</gene>
<name>A0ACA9LSY6_9GLOM</name>
<comment type="caution">
    <text evidence="1">The sequence shown here is derived from an EMBL/GenBank/DDBJ whole genome shotgun (WGS) entry which is preliminary data.</text>
</comment>
<evidence type="ECO:0000313" key="1">
    <source>
        <dbReference type="EMBL" id="CAG8544646.1"/>
    </source>
</evidence>
<organism evidence="1 2">
    <name type="scientific">Dentiscutata heterogama</name>
    <dbReference type="NCBI Taxonomy" id="1316150"/>
    <lineage>
        <taxon>Eukaryota</taxon>
        <taxon>Fungi</taxon>
        <taxon>Fungi incertae sedis</taxon>
        <taxon>Mucoromycota</taxon>
        <taxon>Glomeromycotina</taxon>
        <taxon>Glomeromycetes</taxon>
        <taxon>Diversisporales</taxon>
        <taxon>Gigasporaceae</taxon>
        <taxon>Dentiscutata</taxon>
    </lineage>
</organism>
<evidence type="ECO:0000313" key="2">
    <source>
        <dbReference type="Proteomes" id="UP000789702"/>
    </source>
</evidence>
<reference evidence="1" key="1">
    <citation type="submission" date="2021-06" db="EMBL/GenBank/DDBJ databases">
        <authorList>
            <person name="Kallberg Y."/>
            <person name="Tangrot J."/>
            <person name="Rosling A."/>
        </authorList>
    </citation>
    <scope>NUCLEOTIDE SEQUENCE</scope>
    <source>
        <strain evidence="1">IL203A</strain>
    </source>
</reference>
<proteinExistence type="predicted"/>
<accession>A0ACA9LSY6</accession>
<keyword evidence="2" id="KW-1185">Reference proteome</keyword>
<protein>
    <submittedName>
        <fullName evidence="1">7254_t:CDS:1</fullName>
    </submittedName>
</protein>
<sequence length="283" mass="32253">MLPNERISQSDNNNEILLPSNNKTALSSNKDDNIQHNDITMFDNNLQSNNITEGLITSTTKNERGSPLDQTYRRCTYACDRQGTYEPKKSVILENQRNSKSKRTRCPWHINVTFPKKATTISITSLNISHNHLLDFQTNLYASKNQTLPEAFPNIMIYLRDLQNLIQKYKIANQEENDASKLLKHLLNKKAKELGWEVASYLNSELYSSKKKWAKAYTNKFFTAGISSTSHVNSENVIIKNVLQGHPSLCELAAILDLQGASAKCFPEIDHILKKYLTEEMLS</sequence>